<dbReference type="PANTHER" id="PTHR12585:SF69">
    <property type="entry name" value="FI11703P"/>
    <property type="match status" value="1"/>
</dbReference>
<dbReference type="GO" id="GO:0005634">
    <property type="term" value="C:nucleus"/>
    <property type="evidence" value="ECO:0007669"/>
    <property type="project" value="UniProtKB-SubCell"/>
</dbReference>
<dbReference type="GO" id="GO:0030892">
    <property type="term" value="C:mitotic cohesin complex"/>
    <property type="evidence" value="ECO:0007669"/>
    <property type="project" value="TreeGrafter"/>
</dbReference>
<feature type="domain" description="Rad21/Rec8-like protein N-terminal" evidence="8">
    <location>
        <begin position="245"/>
        <end position="347"/>
    </location>
</feature>
<feature type="compositionally biased region" description="Polar residues" evidence="4">
    <location>
        <begin position="739"/>
        <end position="762"/>
    </location>
</feature>
<evidence type="ECO:0000256" key="6">
    <source>
        <dbReference type="SAM" id="SignalP"/>
    </source>
</evidence>
<gene>
    <name evidence="9" type="ORF">E3P99_00846</name>
</gene>
<evidence type="ECO:0000256" key="3">
    <source>
        <dbReference type="ARBA" id="ARBA00023242"/>
    </source>
</evidence>
<evidence type="ECO:0000256" key="4">
    <source>
        <dbReference type="SAM" id="MobiDB-lite"/>
    </source>
</evidence>
<evidence type="ECO:0000256" key="1">
    <source>
        <dbReference type="ARBA" id="ARBA00004123"/>
    </source>
</evidence>
<protein>
    <recommendedName>
        <fullName evidence="11">Rad21/Rec8-like protein N-terminal domain-containing protein</fullName>
    </recommendedName>
</protein>
<comment type="subcellular location">
    <subcellularLocation>
        <location evidence="1">Nucleus</location>
    </subcellularLocation>
</comment>
<feature type="region of interest" description="Disordered" evidence="4">
    <location>
        <begin position="505"/>
        <end position="537"/>
    </location>
</feature>
<evidence type="ECO:0008006" key="11">
    <source>
        <dbReference type="Google" id="ProtNLM"/>
    </source>
</evidence>
<keyword evidence="5" id="KW-0812">Transmembrane</keyword>
<evidence type="ECO:0000313" key="9">
    <source>
        <dbReference type="EMBL" id="TIA91928.1"/>
    </source>
</evidence>
<feature type="compositionally biased region" description="Basic and acidic residues" evidence="4">
    <location>
        <begin position="648"/>
        <end position="672"/>
    </location>
</feature>
<dbReference type="PANTHER" id="PTHR12585">
    <property type="entry name" value="SCC1 / RAD21 FAMILY MEMBER"/>
    <property type="match status" value="1"/>
</dbReference>
<feature type="transmembrane region" description="Helical" evidence="5">
    <location>
        <begin position="131"/>
        <end position="155"/>
    </location>
</feature>
<dbReference type="AlphaFoldDB" id="A0A4T0FTL4"/>
<evidence type="ECO:0000256" key="2">
    <source>
        <dbReference type="ARBA" id="ARBA00009870"/>
    </source>
</evidence>
<dbReference type="Pfam" id="PF04825">
    <property type="entry name" value="Rad21_Rec8_N"/>
    <property type="match status" value="1"/>
</dbReference>
<name>A0A4T0FTL4_9BASI</name>
<dbReference type="OrthoDB" id="10071381at2759"/>
<proteinExistence type="inferred from homology"/>
<feature type="region of interest" description="Disordered" evidence="4">
    <location>
        <begin position="411"/>
        <end position="490"/>
    </location>
</feature>
<dbReference type="InterPro" id="IPR036390">
    <property type="entry name" value="WH_DNA-bd_sf"/>
</dbReference>
<organism evidence="9 10">
    <name type="scientific">Wallemia hederae</name>
    <dbReference type="NCBI Taxonomy" id="1540922"/>
    <lineage>
        <taxon>Eukaryota</taxon>
        <taxon>Fungi</taxon>
        <taxon>Dikarya</taxon>
        <taxon>Basidiomycota</taxon>
        <taxon>Wallemiomycotina</taxon>
        <taxon>Wallemiomycetes</taxon>
        <taxon>Wallemiales</taxon>
        <taxon>Wallemiaceae</taxon>
        <taxon>Wallemia</taxon>
    </lineage>
</organism>
<dbReference type="Gene3D" id="1.10.10.580">
    <property type="entry name" value="Structural maintenance of chromosome 1. Chain E"/>
    <property type="match status" value="1"/>
</dbReference>
<sequence>MILAQLIIALALALNVYAEVALDTIDTVRTCLPISINWRNGDSDAALSIDLYKVEEGSDISWYTQIAREVSAISNHYEWSPSQDRIRSFKDKAFVYKFSQEGERDVYSNQFEFSRCRRGWPGDRRADSNSAAIAGGILGALAAIGLLTIAGLIVVRRQQAHEDSKLERDLELRPLTQRSHSSMPNIPAEVYHPRSAATSFNSSTAPPPYSAIYEDFNSNAHPRLSQPPKLKCLNTVYTALTVSQFYSDVILSKRGPLARVWIAAHIEKKLSKKEAINTDIGESVDVILNPEAVEPMALRMSGQLLLGVTRIHSRKAKYLLEDVNDTLNSLRRAFLPGPGAIDLSDQQLLAPQNAITLEDGPTLEEGALDMEQFQEPISFSLDPFFDINNMTTSVSGISTGDFGEVSVEAGRREGSVGRSDRLSILGSEFNDHSRADKGRQSGGPSGAVDDWGMPIDDAGAGAGFGDFGMDDVPTGGADGGGENMDMDLGGGLDGGLDLGFNLDEPLAPAAPLDGRGSSPLSSAPPAESQLDMDQQTRDAVEQQAQLQAKRGTGRKRHIVDSRIELNRRGATQSQQRADDDIAKTLQEEAYLQPSRLYQERLDILQDPLSHFINVNASRGKQFLRVAPPNILNEALNSLYDVPVGCLRRQREDDEEGPSKRAREDTEVGRHESLQPQVLDDDGWNLSGLDVGAGDNSAWNDGQNEDTFQLDEGQGVFDQDDTNQPPLNNDWDSVRGESVSGRSQSAAPSRMTTPSLDTPSASQYEAKEGEAPIAMFGRKQTKQDTKHLTKDGYSRNTMKAKEFLKARLPNTQPDHFVSFSEVSNKANKRAASAFFFEMLVLGSRQQVNLKQESAFGDIQVSAKDKLLA</sequence>
<dbReference type="GO" id="GO:0007064">
    <property type="term" value="P:mitotic sister chromatid cohesion"/>
    <property type="evidence" value="ECO:0007669"/>
    <property type="project" value="TreeGrafter"/>
</dbReference>
<feature type="compositionally biased region" description="Basic and acidic residues" evidence="4">
    <location>
        <begin position="411"/>
        <end position="421"/>
    </location>
</feature>
<feature type="domain" description="Rad21/Rec8-like protein C-terminal eukaryotic" evidence="7">
    <location>
        <begin position="816"/>
        <end position="864"/>
    </location>
</feature>
<comment type="caution">
    <text evidence="9">The sequence shown here is derived from an EMBL/GenBank/DDBJ whole genome shotgun (WGS) entry which is preliminary data.</text>
</comment>
<dbReference type="SUPFAM" id="SSF46785">
    <property type="entry name" value="Winged helix' DNA-binding domain"/>
    <property type="match status" value="1"/>
</dbReference>
<keyword evidence="5" id="KW-1133">Transmembrane helix</keyword>
<keyword evidence="5" id="KW-0472">Membrane</keyword>
<dbReference type="InterPro" id="IPR023093">
    <property type="entry name" value="ScpA-like_C"/>
</dbReference>
<feature type="compositionally biased region" description="Basic and acidic residues" evidence="4">
    <location>
        <begin position="429"/>
        <end position="439"/>
    </location>
</feature>
<evidence type="ECO:0000313" key="10">
    <source>
        <dbReference type="Proteomes" id="UP000310189"/>
    </source>
</evidence>
<feature type="compositionally biased region" description="Polar residues" evidence="4">
    <location>
        <begin position="721"/>
        <end position="730"/>
    </location>
</feature>
<feature type="chain" id="PRO_5020831543" description="Rad21/Rec8-like protein N-terminal domain-containing protein" evidence="6">
    <location>
        <begin position="19"/>
        <end position="867"/>
    </location>
</feature>
<dbReference type="Proteomes" id="UP000310189">
    <property type="component" value="Unassembled WGS sequence"/>
</dbReference>
<dbReference type="InterPro" id="IPR006909">
    <property type="entry name" value="Rad21/Rec8_C_eu"/>
</dbReference>
<accession>A0A4T0FTL4</accession>
<evidence type="ECO:0000259" key="8">
    <source>
        <dbReference type="Pfam" id="PF04825"/>
    </source>
</evidence>
<dbReference type="EMBL" id="SPNW01000009">
    <property type="protein sequence ID" value="TIA91928.1"/>
    <property type="molecule type" value="Genomic_DNA"/>
</dbReference>
<reference evidence="9 10" key="1">
    <citation type="submission" date="2019-03" db="EMBL/GenBank/DDBJ databases">
        <title>Sequencing 23 genomes of Wallemia ichthyophaga.</title>
        <authorList>
            <person name="Gostincar C."/>
        </authorList>
    </citation>
    <scope>NUCLEOTIDE SEQUENCE [LARGE SCALE GENOMIC DNA]</scope>
    <source>
        <strain evidence="9 10">EXF-5753</strain>
    </source>
</reference>
<evidence type="ECO:0000259" key="7">
    <source>
        <dbReference type="Pfam" id="PF04824"/>
    </source>
</evidence>
<feature type="region of interest" description="Disordered" evidence="4">
    <location>
        <begin position="648"/>
        <end position="762"/>
    </location>
</feature>
<feature type="compositionally biased region" description="Gly residues" evidence="4">
    <location>
        <begin position="476"/>
        <end position="490"/>
    </location>
</feature>
<feature type="signal peptide" evidence="6">
    <location>
        <begin position="1"/>
        <end position="18"/>
    </location>
</feature>
<evidence type="ECO:0000256" key="5">
    <source>
        <dbReference type="SAM" id="Phobius"/>
    </source>
</evidence>
<feature type="compositionally biased region" description="Low complexity" evidence="4">
    <location>
        <begin position="517"/>
        <end position="528"/>
    </location>
</feature>
<dbReference type="GO" id="GO:1990414">
    <property type="term" value="P:replication-born double-strand break repair via sister chromatid exchange"/>
    <property type="evidence" value="ECO:0007669"/>
    <property type="project" value="TreeGrafter"/>
</dbReference>
<dbReference type="GO" id="GO:0003682">
    <property type="term" value="F:chromatin binding"/>
    <property type="evidence" value="ECO:0007669"/>
    <property type="project" value="TreeGrafter"/>
</dbReference>
<comment type="similarity">
    <text evidence="2">Belongs to the rad21 family.</text>
</comment>
<keyword evidence="3" id="KW-0539">Nucleus</keyword>
<dbReference type="InterPro" id="IPR039781">
    <property type="entry name" value="Rad21/Rec8-like"/>
</dbReference>
<dbReference type="InterPro" id="IPR006910">
    <property type="entry name" value="Rad21_Rec8_N"/>
</dbReference>
<feature type="compositionally biased region" description="Polar residues" evidence="4">
    <location>
        <begin position="696"/>
        <end position="706"/>
    </location>
</feature>
<dbReference type="Pfam" id="PF04824">
    <property type="entry name" value="Rad21_Rec8"/>
    <property type="match status" value="1"/>
</dbReference>
<keyword evidence="10" id="KW-1185">Reference proteome</keyword>
<keyword evidence="6" id="KW-0732">Signal</keyword>